<reference evidence="4" key="1">
    <citation type="submission" date="2018-01" db="EMBL/GenBank/DDBJ databases">
        <authorList>
            <person name="Li J."/>
        </authorList>
    </citation>
    <scope>NUCLEOTIDE SEQUENCE [LARGE SCALE GENOMIC DNA]</scope>
    <source>
        <strain evidence="4">592</strain>
    </source>
</reference>
<evidence type="ECO:0000256" key="1">
    <source>
        <dbReference type="SAM" id="MobiDB-lite"/>
    </source>
</evidence>
<evidence type="ECO:0000256" key="2">
    <source>
        <dbReference type="SAM" id="Phobius"/>
    </source>
</evidence>
<feature type="compositionally biased region" description="Basic and acidic residues" evidence="1">
    <location>
        <begin position="135"/>
        <end position="155"/>
    </location>
</feature>
<evidence type="ECO:0000313" key="4">
    <source>
        <dbReference type="Proteomes" id="UP000244384"/>
    </source>
</evidence>
<name>A0A2S0WNH9_9ACTN</name>
<dbReference type="AlphaFoldDB" id="A0A2S0WNH9"/>
<keyword evidence="2" id="KW-1133">Transmembrane helix</keyword>
<feature type="compositionally biased region" description="Basic and acidic residues" evidence="1">
    <location>
        <begin position="62"/>
        <end position="118"/>
    </location>
</feature>
<keyword evidence="2" id="KW-0812">Transmembrane</keyword>
<proteinExistence type="predicted"/>
<dbReference type="OrthoDB" id="3749070at2"/>
<gene>
    <name evidence="3" type="ORF">C3E78_12195</name>
</gene>
<feature type="transmembrane region" description="Helical" evidence="2">
    <location>
        <begin position="432"/>
        <end position="453"/>
    </location>
</feature>
<feature type="transmembrane region" description="Helical" evidence="2">
    <location>
        <begin position="367"/>
        <end position="392"/>
    </location>
</feature>
<feature type="region of interest" description="Disordered" evidence="1">
    <location>
        <begin position="1"/>
        <end position="356"/>
    </location>
</feature>
<protein>
    <submittedName>
        <fullName evidence="3">Uncharacterized protein</fullName>
    </submittedName>
</protein>
<evidence type="ECO:0000313" key="3">
    <source>
        <dbReference type="EMBL" id="AWB92903.1"/>
    </source>
</evidence>
<dbReference type="Proteomes" id="UP000244384">
    <property type="component" value="Chromosome"/>
</dbReference>
<dbReference type="KEGG" id="aez:C3E78_12195"/>
<feature type="compositionally biased region" description="Basic and acidic residues" evidence="1">
    <location>
        <begin position="238"/>
        <end position="266"/>
    </location>
</feature>
<sequence length="459" mass="48847">MRPVVTRPGVGLTRSVPTAGDWALAAETTASTEAGGLEGSTTSTSSADPGPQDVKATAKAAARRERDEAKEARQRQREEAARARREAKEAARRARDEAKEAKLRERVEAKEARLRDRAPSAAEPGTTSEDTSAETAREAKQRARAERVAAREAAAKARAARVAEAAAARAAARVDSQLAEQHAPEVMIVHDPTSVPASEVDDAVTRSEDSTPEAGDSTPEAGDTPPQDEESAPQPEEPTAREARVAARGAQRRDGSRRSADEERIRARAASLVPDSTDEAVDTQSAERAGEHKETARSARQRAKETARRERAEAKEASRNERQARRADKQDRIVEPPREPKKSFLERRREGSVDAGRSAGSKRAISVLAGLIGALGLICSFLLAVGALVVALGTGEGSSAYDTLSSACDVLVGPLRDAVSFSGTDAEVKESLVAWGAGSIAYLVVGVSAQWFLRSRIDD</sequence>
<dbReference type="EMBL" id="CP026952">
    <property type="protein sequence ID" value="AWB92903.1"/>
    <property type="molecule type" value="Genomic_DNA"/>
</dbReference>
<feature type="compositionally biased region" description="Low complexity" evidence="1">
    <location>
        <begin position="23"/>
        <end position="47"/>
    </location>
</feature>
<keyword evidence="4" id="KW-1185">Reference proteome</keyword>
<organism evidence="3 4">
    <name type="scientific">Aeromicrobium chenweiae</name>
    <dbReference type="NCBI Taxonomy" id="2079793"/>
    <lineage>
        <taxon>Bacteria</taxon>
        <taxon>Bacillati</taxon>
        <taxon>Actinomycetota</taxon>
        <taxon>Actinomycetes</taxon>
        <taxon>Propionibacteriales</taxon>
        <taxon>Nocardioidaceae</taxon>
        <taxon>Aeromicrobium</taxon>
    </lineage>
</organism>
<dbReference type="RefSeq" id="WP_108578748.1">
    <property type="nucleotide sequence ID" value="NZ_CP026952.1"/>
</dbReference>
<keyword evidence="2" id="KW-0472">Membrane</keyword>
<accession>A0A5F2EW56</accession>
<feature type="compositionally biased region" description="Basic and acidic residues" evidence="1">
    <location>
        <begin position="288"/>
        <end position="352"/>
    </location>
</feature>
<feature type="compositionally biased region" description="Low complexity" evidence="1">
    <location>
        <begin position="156"/>
        <end position="173"/>
    </location>
</feature>
<accession>A0A2S0WNH9</accession>